<accession>K6XH10</accession>
<evidence type="ECO:0000313" key="1">
    <source>
        <dbReference type="EMBL" id="GAB98134.1"/>
    </source>
</evidence>
<dbReference type="EMBL" id="BAHD01000102">
    <property type="protein sequence ID" value="GAB98134.1"/>
    <property type="molecule type" value="Genomic_DNA"/>
</dbReference>
<comment type="caution">
    <text evidence="1">The sequence shown here is derived from an EMBL/GenBank/DDBJ whole genome shotgun (WGS) entry which is preliminary data.</text>
</comment>
<sequence>MDLHERVAFDALLGQAGEAFVERIVQRCAGQDRAIEALERDPDSEGVWLTDFVDAVFDEWCLADADGAAFVLRALKSRPVPAGPTTAPTTGTPSTIEHLLVSTAKAAFATLLRAKVLESMRRASVYGA</sequence>
<dbReference type="Proteomes" id="UP000008366">
    <property type="component" value="Unassembled WGS sequence"/>
</dbReference>
<dbReference type="STRING" id="1184609.KILIM_102_00130"/>
<organism evidence="1 2">
    <name type="scientific">Kineosphaera limosa NBRC 100340</name>
    <dbReference type="NCBI Taxonomy" id="1184609"/>
    <lineage>
        <taxon>Bacteria</taxon>
        <taxon>Bacillati</taxon>
        <taxon>Actinomycetota</taxon>
        <taxon>Actinomycetes</taxon>
        <taxon>Micrococcales</taxon>
        <taxon>Dermatophilaceae</taxon>
        <taxon>Kineosphaera</taxon>
    </lineage>
</organism>
<dbReference type="eggNOG" id="ENOG50333R7">
    <property type="taxonomic scope" value="Bacteria"/>
</dbReference>
<reference evidence="1 2" key="1">
    <citation type="submission" date="2012-08" db="EMBL/GenBank/DDBJ databases">
        <title>Whole genome shotgun sequence of Kineosphaera limosa NBRC 100340.</title>
        <authorList>
            <person name="Yoshida I."/>
            <person name="Isaki S."/>
            <person name="Hosoyama A."/>
            <person name="Tsuchikane K."/>
            <person name="Katsumata H."/>
            <person name="Ando Y."/>
            <person name="Ohji S."/>
            <person name="Hamada M."/>
            <person name="Tamura T."/>
            <person name="Yamazoe A."/>
            <person name="Yamazaki S."/>
            <person name="Fujita N."/>
        </authorList>
    </citation>
    <scope>NUCLEOTIDE SEQUENCE [LARGE SCALE GENOMIC DNA]</scope>
    <source>
        <strain evidence="1 2">NBRC 100340</strain>
    </source>
</reference>
<protein>
    <submittedName>
        <fullName evidence="1">Uncharacterized protein</fullName>
    </submittedName>
</protein>
<dbReference type="OrthoDB" id="4375301at2"/>
<dbReference type="AlphaFoldDB" id="K6XH10"/>
<keyword evidence="2" id="KW-1185">Reference proteome</keyword>
<proteinExistence type="predicted"/>
<evidence type="ECO:0000313" key="2">
    <source>
        <dbReference type="Proteomes" id="UP000008366"/>
    </source>
</evidence>
<dbReference type="RefSeq" id="WP_006594666.1">
    <property type="nucleotide sequence ID" value="NZ_BAHD01000102.1"/>
</dbReference>
<name>K6XH10_9MICO</name>
<gene>
    <name evidence="1" type="ORF">KILIM_102_00130</name>
</gene>